<evidence type="ECO:0000256" key="2">
    <source>
        <dbReference type="ARBA" id="ARBA00023002"/>
    </source>
</evidence>
<dbReference type="InterPro" id="IPR050268">
    <property type="entry name" value="NADH-dep_flavin_reductase"/>
</dbReference>
<comment type="similarity">
    <text evidence="1">Belongs to the non-flavoprotein flavin reductase family.</text>
</comment>
<reference evidence="4" key="1">
    <citation type="submission" date="2023-07" db="EMBL/GenBank/DDBJ databases">
        <title>Genomic Encyclopedia of Type Strains, Phase IV (KMG-IV): sequencing the most valuable type-strain genomes for metagenomic binning, comparative biology and taxonomic classification.</title>
        <authorList>
            <person name="Goeker M."/>
        </authorList>
    </citation>
    <scope>NUCLEOTIDE SEQUENCE</scope>
    <source>
        <strain evidence="4">DSM 21202</strain>
    </source>
</reference>
<dbReference type="SUPFAM" id="SSF50475">
    <property type="entry name" value="FMN-binding split barrel"/>
    <property type="match status" value="1"/>
</dbReference>
<keyword evidence="2" id="KW-0560">Oxidoreductase</keyword>
<dbReference type="Pfam" id="PF01613">
    <property type="entry name" value="Flavin_Reduct"/>
    <property type="match status" value="1"/>
</dbReference>
<organism evidence="4 5">
    <name type="scientific">Amorphus orientalis</name>
    <dbReference type="NCBI Taxonomy" id="649198"/>
    <lineage>
        <taxon>Bacteria</taxon>
        <taxon>Pseudomonadati</taxon>
        <taxon>Pseudomonadota</taxon>
        <taxon>Alphaproteobacteria</taxon>
        <taxon>Hyphomicrobiales</taxon>
        <taxon>Amorphaceae</taxon>
        <taxon>Amorphus</taxon>
    </lineage>
</organism>
<dbReference type="PANTHER" id="PTHR30466">
    <property type="entry name" value="FLAVIN REDUCTASE"/>
    <property type="match status" value="1"/>
</dbReference>
<protein>
    <submittedName>
        <fullName evidence="4">Flavin reductase (DIM6/NTAB) family NADH-FMN oxidoreductase RutF</fullName>
    </submittedName>
</protein>
<dbReference type="RefSeq" id="WP_306884752.1">
    <property type="nucleotide sequence ID" value="NZ_JAUSUL010000001.1"/>
</dbReference>
<evidence type="ECO:0000259" key="3">
    <source>
        <dbReference type="SMART" id="SM00903"/>
    </source>
</evidence>
<evidence type="ECO:0000256" key="1">
    <source>
        <dbReference type="ARBA" id="ARBA00008898"/>
    </source>
</evidence>
<proteinExistence type="inferred from homology"/>
<evidence type="ECO:0000313" key="4">
    <source>
        <dbReference type="EMBL" id="MDQ0314967.1"/>
    </source>
</evidence>
<accession>A0AAE4ASC2</accession>
<dbReference type="InterPro" id="IPR002563">
    <property type="entry name" value="Flavin_Rdtase-like_dom"/>
</dbReference>
<name>A0AAE4ASC2_9HYPH</name>
<gene>
    <name evidence="4" type="ORF">J2S73_001404</name>
</gene>
<sequence>MSDLALSDIASPDDLKVSIGNYCSGVVIVTARDPDGGLHGMTCQSFHSLSLDPPLVAYFAGRGSRSYAALRNLDRFAINVLAEDQEDLAMQFARSAGSDKWADVSWTADRFGQPHLADCIANISCSTYAEYEGGDHLIHVGRVTAITHDPRRAPLLFFRSQFTRIEREASG</sequence>
<dbReference type="GO" id="GO:0042602">
    <property type="term" value="F:riboflavin reductase (NADPH) activity"/>
    <property type="evidence" value="ECO:0007669"/>
    <property type="project" value="TreeGrafter"/>
</dbReference>
<dbReference type="EMBL" id="JAUSUL010000001">
    <property type="protein sequence ID" value="MDQ0314967.1"/>
    <property type="molecule type" value="Genomic_DNA"/>
</dbReference>
<dbReference type="GO" id="GO:0010181">
    <property type="term" value="F:FMN binding"/>
    <property type="evidence" value="ECO:0007669"/>
    <property type="project" value="InterPro"/>
</dbReference>
<comment type="caution">
    <text evidence="4">The sequence shown here is derived from an EMBL/GenBank/DDBJ whole genome shotgun (WGS) entry which is preliminary data.</text>
</comment>
<dbReference type="Proteomes" id="UP001229244">
    <property type="component" value="Unassembled WGS sequence"/>
</dbReference>
<dbReference type="SMART" id="SM00903">
    <property type="entry name" value="Flavin_Reduct"/>
    <property type="match status" value="1"/>
</dbReference>
<feature type="domain" description="Flavin reductase like" evidence="3">
    <location>
        <begin position="19"/>
        <end position="164"/>
    </location>
</feature>
<dbReference type="AlphaFoldDB" id="A0AAE4ASC2"/>
<dbReference type="Gene3D" id="2.30.110.10">
    <property type="entry name" value="Electron Transport, Fmn-binding Protein, Chain A"/>
    <property type="match status" value="1"/>
</dbReference>
<evidence type="ECO:0000313" key="5">
    <source>
        <dbReference type="Proteomes" id="UP001229244"/>
    </source>
</evidence>
<dbReference type="InterPro" id="IPR012349">
    <property type="entry name" value="Split_barrel_FMN-bd"/>
</dbReference>
<keyword evidence="5" id="KW-1185">Reference proteome</keyword>
<dbReference type="PANTHER" id="PTHR30466:SF11">
    <property type="entry name" value="FLAVIN-DEPENDENT MONOOXYGENASE, REDUCTASE SUBUNIT HSAB"/>
    <property type="match status" value="1"/>
</dbReference>